<accession>A0ABV1DYX0</accession>
<gene>
    <name evidence="1" type="ORF">WMO26_05335</name>
</gene>
<reference evidence="1 2" key="1">
    <citation type="submission" date="2024-03" db="EMBL/GenBank/DDBJ databases">
        <title>Human intestinal bacterial collection.</title>
        <authorList>
            <person name="Pauvert C."/>
            <person name="Hitch T.C.A."/>
            <person name="Clavel T."/>
        </authorList>
    </citation>
    <scope>NUCLEOTIDE SEQUENCE [LARGE SCALE GENOMIC DNA]</scope>
    <source>
        <strain evidence="1 2">CLA-JM-H44</strain>
    </source>
</reference>
<evidence type="ECO:0008006" key="3">
    <source>
        <dbReference type="Google" id="ProtNLM"/>
    </source>
</evidence>
<sequence length="78" mass="8560">MKKIINRKVYNTETADKVGTAVSGTFGDPAGYEESLYKTKKGLYFLHGIGGAESPYPEEDIKALTEKEATAWMAKNAQ</sequence>
<dbReference type="Proteomes" id="UP001489509">
    <property type="component" value="Unassembled WGS sequence"/>
</dbReference>
<organism evidence="1 2">
    <name type="scientific">Solibaculum intestinale</name>
    <dbReference type="NCBI Taxonomy" id="3133165"/>
    <lineage>
        <taxon>Bacteria</taxon>
        <taxon>Bacillati</taxon>
        <taxon>Bacillota</taxon>
        <taxon>Clostridia</taxon>
        <taxon>Eubacteriales</taxon>
        <taxon>Oscillospiraceae</taxon>
        <taxon>Solibaculum</taxon>
    </lineage>
</organism>
<keyword evidence="2" id="KW-1185">Reference proteome</keyword>
<evidence type="ECO:0000313" key="1">
    <source>
        <dbReference type="EMBL" id="MEQ2440247.1"/>
    </source>
</evidence>
<dbReference type="RefSeq" id="WP_349218688.1">
    <property type="nucleotide sequence ID" value="NZ_JBBMFD010000006.1"/>
</dbReference>
<proteinExistence type="predicted"/>
<evidence type="ECO:0000313" key="2">
    <source>
        <dbReference type="Proteomes" id="UP001489509"/>
    </source>
</evidence>
<protein>
    <recommendedName>
        <fullName evidence="3">Phage protein</fullName>
    </recommendedName>
</protein>
<dbReference type="EMBL" id="JBBMFD010000006">
    <property type="protein sequence ID" value="MEQ2440247.1"/>
    <property type="molecule type" value="Genomic_DNA"/>
</dbReference>
<name>A0ABV1DYX0_9FIRM</name>
<comment type="caution">
    <text evidence="1">The sequence shown here is derived from an EMBL/GenBank/DDBJ whole genome shotgun (WGS) entry which is preliminary data.</text>
</comment>